<dbReference type="SUPFAM" id="SSF46785">
    <property type="entry name" value="Winged helix' DNA-binding domain"/>
    <property type="match status" value="1"/>
</dbReference>
<dbReference type="Proteomes" id="UP001482520">
    <property type="component" value="Unassembled WGS sequence"/>
</dbReference>
<sequence>MATSDAPTAAEVARIVAASVRDRLPLGWKATETLEPKRGSLRPDLEINLEAPDGRTARLVIEIKQVLERRDIGRIVEQSRSMTRSPTDVPVVSARYLSTSVREALAEQGLSFVDATGNIRIVVDTPAVFISDRGEDRDPWRMGRPRGTLKGEPAARVARALLDYGRDWTVRDLMAASGSSSGAAYRVLEYLEREELIVKEDKRYRVTDWERLLRAWSADASFQTTTRVMAFIEPRGVDYFLGKLTKETKFPVAVTGSMAAKEWATYAPAKAAYVYVSSIQEAAEKWVLRPNAAAPNVILLEPKTVGDVPFVNTVRSQAGYPVAAPPQVAADLLNGPGREPAEGEYLIEWMKSNEERWRRD</sequence>
<gene>
    <name evidence="1" type="ORF">V6R90_00250</name>
</gene>
<accession>A0ABV1NT63</accession>
<keyword evidence="2" id="KW-1185">Reference proteome</keyword>
<organism evidence="1 2">
    <name type="scientific">Nocardioides kribbensis</name>
    <dbReference type="NCBI Taxonomy" id="305517"/>
    <lineage>
        <taxon>Bacteria</taxon>
        <taxon>Bacillati</taxon>
        <taxon>Actinomycetota</taxon>
        <taxon>Actinomycetes</taxon>
        <taxon>Propionibacteriales</taxon>
        <taxon>Nocardioidaceae</taxon>
        <taxon>Nocardioides</taxon>
    </lineage>
</organism>
<dbReference type="InterPro" id="IPR036390">
    <property type="entry name" value="WH_DNA-bd_sf"/>
</dbReference>
<name>A0ABV1NT63_9ACTN</name>
<evidence type="ECO:0000313" key="2">
    <source>
        <dbReference type="Proteomes" id="UP001482520"/>
    </source>
</evidence>
<proteinExistence type="predicted"/>
<comment type="caution">
    <text evidence="1">The sequence shown here is derived from an EMBL/GenBank/DDBJ whole genome shotgun (WGS) entry which is preliminary data.</text>
</comment>
<dbReference type="RefSeq" id="WP_349803388.1">
    <property type="nucleotide sequence ID" value="NZ_JBEGDP010000001.1"/>
</dbReference>
<evidence type="ECO:0000313" key="1">
    <source>
        <dbReference type="EMBL" id="MEQ7845688.1"/>
    </source>
</evidence>
<reference evidence="1 2" key="1">
    <citation type="submission" date="2024-02" db="EMBL/GenBank/DDBJ databases">
        <title>Full genome sequence of Nocardioides kribbensis.</title>
        <authorList>
            <person name="Poletto B.L."/>
            <person name="Silva G."/>
            <person name="Galante D."/>
            <person name="Campos K.R."/>
            <person name="Santos M.B.N."/>
            <person name="Sacchi C.T."/>
        </authorList>
    </citation>
    <scope>NUCLEOTIDE SEQUENCE [LARGE SCALE GENOMIC DNA]</scope>
    <source>
        <strain evidence="1 2">O4R</strain>
    </source>
</reference>
<dbReference type="EMBL" id="JBEGDP010000001">
    <property type="protein sequence ID" value="MEQ7845688.1"/>
    <property type="molecule type" value="Genomic_DNA"/>
</dbReference>
<protein>
    <recommendedName>
        <fullName evidence="3">HTH iclR-type domain-containing protein</fullName>
    </recommendedName>
</protein>
<evidence type="ECO:0008006" key="3">
    <source>
        <dbReference type="Google" id="ProtNLM"/>
    </source>
</evidence>